<dbReference type="InterPro" id="IPR041679">
    <property type="entry name" value="DNA2/NAM7-like_C"/>
</dbReference>
<accession>H3BES1</accession>
<dbReference type="FunCoup" id="H3BES1">
    <property type="interactions" value="1108"/>
</dbReference>
<dbReference type="eggNOG" id="KOG1804">
    <property type="taxonomic scope" value="Eukaryota"/>
</dbReference>
<dbReference type="GO" id="GO:0031047">
    <property type="term" value="P:regulatory ncRNA-mediated gene silencing"/>
    <property type="evidence" value="ECO:0007669"/>
    <property type="project" value="UniProtKB-KW"/>
</dbReference>
<evidence type="ECO:0000256" key="9">
    <source>
        <dbReference type="ARBA" id="ARBA00022884"/>
    </source>
</evidence>
<keyword evidence="9" id="KW-0694">RNA-binding</keyword>
<dbReference type="Bgee" id="ENSLACG00000017920">
    <property type="expression patterns" value="Expressed in chordate pharynx and 4 other cell types or tissues"/>
</dbReference>
<protein>
    <recommendedName>
        <fullName evidence="3">RNA helicase</fullName>
        <ecNumber evidence="3">3.6.4.13</ecNumber>
    </recommendedName>
</protein>
<dbReference type="EMBL" id="AFYH01009347">
    <property type="status" value="NOT_ANNOTATED_CDS"/>
    <property type="molecule type" value="Genomic_DNA"/>
</dbReference>
<dbReference type="STRING" id="7897.ENSLACP00000020392"/>
<dbReference type="AlphaFoldDB" id="H3BES1"/>
<dbReference type="Pfam" id="PF21632">
    <property type="entry name" value="MOV-10_N"/>
    <property type="match status" value="1"/>
</dbReference>
<dbReference type="InterPro" id="IPR049079">
    <property type="entry name" value="Mov-10_helical"/>
</dbReference>
<dbReference type="Pfam" id="PF21635">
    <property type="entry name" value="Mov-10_helical"/>
    <property type="match status" value="1"/>
</dbReference>
<dbReference type="EMBL" id="AFYH01009343">
    <property type="status" value="NOT_ANNOTATED_CDS"/>
    <property type="molecule type" value="Genomic_DNA"/>
</dbReference>
<gene>
    <name evidence="13" type="primary">MOV10</name>
</gene>
<evidence type="ECO:0000256" key="3">
    <source>
        <dbReference type="ARBA" id="ARBA00012552"/>
    </source>
</evidence>
<dbReference type="InterPro" id="IPR049077">
    <property type="entry name" value="MOV-10_Ig-like"/>
</dbReference>
<dbReference type="CDD" id="cd18808">
    <property type="entry name" value="SF1_C_Upf1"/>
    <property type="match status" value="1"/>
</dbReference>
<evidence type="ECO:0000256" key="7">
    <source>
        <dbReference type="ARBA" id="ARBA00022806"/>
    </source>
</evidence>
<evidence type="ECO:0000256" key="8">
    <source>
        <dbReference type="ARBA" id="ARBA00022840"/>
    </source>
</evidence>
<dbReference type="Pfam" id="PF13087">
    <property type="entry name" value="AAA_12"/>
    <property type="match status" value="1"/>
</dbReference>
<dbReference type="OMA" id="HINTIAG"/>
<dbReference type="Proteomes" id="UP000008672">
    <property type="component" value="Unassembled WGS sequence"/>
</dbReference>
<dbReference type="SUPFAM" id="SSF52540">
    <property type="entry name" value="P-loop containing nucleoside triphosphate hydrolases"/>
    <property type="match status" value="1"/>
</dbReference>
<dbReference type="InParanoid" id="H3BES1"/>
<dbReference type="GO" id="GO:0016787">
    <property type="term" value="F:hydrolase activity"/>
    <property type="evidence" value="ECO:0007669"/>
    <property type="project" value="UniProtKB-KW"/>
</dbReference>
<keyword evidence="6" id="KW-0378">Hydrolase</keyword>
<dbReference type="Gene3D" id="3.40.50.300">
    <property type="entry name" value="P-loop containing nucleotide triphosphate hydrolases"/>
    <property type="match status" value="2"/>
</dbReference>
<dbReference type="GO" id="GO:0005524">
    <property type="term" value="F:ATP binding"/>
    <property type="evidence" value="ECO:0007669"/>
    <property type="project" value="UniProtKB-KW"/>
</dbReference>
<dbReference type="InterPro" id="IPR027417">
    <property type="entry name" value="P-loop_NTPase"/>
</dbReference>
<evidence type="ECO:0000256" key="4">
    <source>
        <dbReference type="ARBA" id="ARBA00022490"/>
    </source>
</evidence>
<dbReference type="InterPro" id="IPR047187">
    <property type="entry name" value="SF1_C_Upf1"/>
</dbReference>
<dbReference type="PANTHER" id="PTHR45418">
    <property type="entry name" value="CANCER/TESTIS ANTIGEN 55"/>
    <property type="match status" value="1"/>
</dbReference>
<evidence type="ECO:0000256" key="1">
    <source>
        <dbReference type="ARBA" id="ARBA00004201"/>
    </source>
</evidence>
<comment type="similarity">
    <text evidence="2">Belongs to the DNA2/NAM7 helicase family. SDE3 subfamily.</text>
</comment>
<evidence type="ECO:0000256" key="6">
    <source>
        <dbReference type="ARBA" id="ARBA00022801"/>
    </source>
</evidence>
<dbReference type="EMBL" id="AFYH01009346">
    <property type="status" value="NOT_ANNOTATED_CDS"/>
    <property type="molecule type" value="Genomic_DNA"/>
</dbReference>
<reference evidence="13" key="2">
    <citation type="submission" date="2025-08" db="UniProtKB">
        <authorList>
            <consortium name="Ensembl"/>
        </authorList>
    </citation>
    <scope>IDENTIFICATION</scope>
</reference>
<dbReference type="EMBL" id="AFYH01009348">
    <property type="status" value="NOT_ANNOTATED_CDS"/>
    <property type="molecule type" value="Genomic_DNA"/>
</dbReference>
<dbReference type="CDD" id="cd18038">
    <property type="entry name" value="DEXXQc_Helz-like"/>
    <property type="match status" value="1"/>
</dbReference>
<dbReference type="GO" id="GO:0032574">
    <property type="term" value="F:5'-3' RNA helicase activity"/>
    <property type="evidence" value="ECO:0007669"/>
    <property type="project" value="InterPro"/>
</dbReference>
<dbReference type="EMBL" id="AFYH01009344">
    <property type="status" value="NOT_ANNOTATED_CDS"/>
    <property type="molecule type" value="Genomic_DNA"/>
</dbReference>
<dbReference type="GeneTree" id="ENSGT00940000156024"/>
<dbReference type="InterPro" id="IPR003593">
    <property type="entry name" value="AAA+_ATPase"/>
</dbReference>
<evidence type="ECO:0000313" key="13">
    <source>
        <dbReference type="Ensembl" id="ENSLACP00000020392.1"/>
    </source>
</evidence>
<evidence type="ECO:0000313" key="14">
    <source>
        <dbReference type="Proteomes" id="UP000008672"/>
    </source>
</evidence>
<dbReference type="Ensembl" id="ENSLACT00000020532.1">
    <property type="protein sequence ID" value="ENSLACP00000020392.1"/>
    <property type="gene ID" value="ENSLACG00000017920.1"/>
</dbReference>
<keyword evidence="4" id="KW-0963">Cytoplasm</keyword>
<dbReference type="InterPro" id="IPR049075">
    <property type="entry name" value="MOV-10_N"/>
</dbReference>
<keyword evidence="14" id="KW-1185">Reference proteome</keyword>
<dbReference type="InterPro" id="IPR049080">
    <property type="entry name" value="MOV-10-like_beta-barrel"/>
</dbReference>
<dbReference type="GO" id="GO:0000932">
    <property type="term" value="C:P-body"/>
    <property type="evidence" value="ECO:0007669"/>
    <property type="project" value="UniProtKB-SubCell"/>
</dbReference>
<dbReference type="EMBL" id="AFYH01009341">
    <property type="status" value="NOT_ANNOTATED_CDS"/>
    <property type="molecule type" value="Genomic_DNA"/>
</dbReference>
<dbReference type="Pfam" id="PF21634">
    <property type="entry name" value="MOV-10_beta-barrel"/>
    <property type="match status" value="1"/>
</dbReference>
<evidence type="ECO:0000256" key="10">
    <source>
        <dbReference type="ARBA" id="ARBA00023158"/>
    </source>
</evidence>
<keyword evidence="5" id="KW-0547">Nucleotide-binding</keyword>
<comment type="subcellular location">
    <subcellularLocation>
        <location evidence="1">Cytoplasm</location>
        <location evidence="1">P-body</location>
    </subcellularLocation>
</comment>
<dbReference type="InterPro" id="IPR041677">
    <property type="entry name" value="DNA2/NAM7_AAA_11"/>
</dbReference>
<dbReference type="EC" id="3.6.4.13" evidence="3"/>
<dbReference type="Pfam" id="PF13086">
    <property type="entry name" value="AAA_11"/>
    <property type="match status" value="2"/>
</dbReference>
<dbReference type="EMBL" id="AFYH01009342">
    <property type="status" value="NOT_ANNOTATED_CDS"/>
    <property type="molecule type" value="Genomic_DNA"/>
</dbReference>
<dbReference type="HOGENOM" id="CLU_001666_6_1_1"/>
<evidence type="ECO:0000256" key="5">
    <source>
        <dbReference type="ARBA" id="ARBA00022741"/>
    </source>
</evidence>
<dbReference type="InterPro" id="IPR026122">
    <property type="entry name" value="MOV-10/SDE3_DEXXQ/H-box"/>
</dbReference>
<comment type="catalytic activity">
    <reaction evidence="11">
        <text>ATP + H2O = ADP + phosphate + H(+)</text>
        <dbReference type="Rhea" id="RHEA:13065"/>
        <dbReference type="ChEBI" id="CHEBI:15377"/>
        <dbReference type="ChEBI" id="CHEBI:15378"/>
        <dbReference type="ChEBI" id="CHEBI:30616"/>
        <dbReference type="ChEBI" id="CHEBI:43474"/>
        <dbReference type="ChEBI" id="CHEBI:456216"/>
        <dbReference type="EC" id="3.6.4.13"/>
    </reaction>
</comment>
<dbReference type="Pfam" id="PF21633">
    <property type="entry name" value="MOV-10_Ig-like"/>
    <property type="match status" value="1"/>
</dbReference>
<sequence length="1031" mass="118382">KAKMPRRHSMSENRKIGEEFVQFLQETGRQRITSREELKTIYNNEFRDRFFKNNYVKLLSSVQVPGKKKKKKKRITRYIQISASETMQSKYRRKAYCPSWENRGVAVQSSHFSPNTFLTAPSVLLQMRYGPFINRGYQRRGCNKCSELSIYRSAFIGDKNGIKVWSEYDLEVGGRIRFPLKPEESKIVPIYIENYGKDVVTFTQYKVLRSLHVFKLKDTKGVSKTAPLQLNPEETSEVQAHCFTNSGGYFPITVVFEFEICKAQTTEVFHIVRYLSAVSNSKLADELKPTAPYKPYHRALQKPVDVLVEDGVPPSNFTNYKLEYKRKLNDYFYPPELKRIIAKIEATDQHTSDTKLQEVRKCRSLLFNDLCFENYSERFQLLLHLEETQMEVDIKKYDLQDVVMEQNARNKRLLVLQVPGVAENRPSVLRGDYLLVSLSEDRGKPHLVQYKGYVHSVELDRVQLGFSPKFPSIQLINMKFDVTFTFCRLPLKVKHRAVELAEEHKLKDLLFPSLSFGESIALEKLVLFDRTLEKNPEQYAAVEHIVMGTSRPAPYLIFGPPGTGKTVTMVEAIKQVLRYIPNCHVLACAPSNSAADLLSQRLSKHESNIYRMNAYSRDWKMMPSDVVVSTMTEDAGGGYLYICRQQQLQVVILIGTLLTAGRLVSAVVPQGHFSHVFIDEAGHAVEPECVVALAGLLSVMDPKNNKAGGQLVLAGDPEQLGPILRSRLAIKYGLDTSLLERLMTDNSLYQKDVQTERYNPQFVTKLLRNYRSHPAILKMPNELFYERELQEFAEKMISHSYCNWEYLQKKNFPIIFHGVLGEDQREGNSPSFFNIQEIEIVLSYLRKLLLTQGKKGLSKISPKDIGIIAPYRKQVEKFKVAIKSLDKDLKNISDIKELKVGSVEEFQGQERRVILISTVRSCLDYVKLDEDFNLGFLKNPKRFNVAMTRAKALLIVVGNPIVLSKDEIWRKFIRYCSDAGGYTGTNWFEDDGEQDIEDKLAALSLEAEFRGDSIDESVVQQQMEPEWRSEV</sequence>
<keyword evidence="10" id="KW-0943">RNA-mediated gene silencing</keyword>
<name>H3BES1_LATCH</name>
<dbReference type="GO" id="GO:0003723">
    <property type="term" value="F:RNA binding"/>
    <property type="evidence" value="ECO:0007669"/>
    <property type="project" value="UniProtKB-KW"/>
</dbReference>
<dbReference type="EMBL" id="AFYH01009345">
    <property type="status" value="NOT_ANNOTATED_CDS"/>
    <property type="molecule type" value="Genomic_DNA"/>
</dbReference>
<reference evidence="13" key="3">
    <citation type="submission" date="2025-09" db="UniProtKB">
        <authorList>
            <consortium name="Ensembl"/>
        </authorList>
    </citation>
    <scope>IDENTIFICATION</scope>
</reference>
<organism evidence="13 14">
    <name type="scientific">Latimeria chalumnae</name>
    <name type="common">Coelacanth</name>
    <dbReference type="NCBI Taxonomy" id="7897"/>
    <lineage>
        <taxon>Eukaryota</taxon>
        <taxon>Metazoa</taxon>
        <taxon>Chordata</taxon>
        <taxon>Craniata</taxon>
        <taxon>Vertebrata</taxon>
        <taxon>Euteleostomi</taxon>
        <taxon>Coelacanthiformes</taxon>
        <taxon>Coelacanthidae</taxon>
        <taxon>Latimeria</taxon>
    </lineage>
</organism>
<evidence type="ECO:0000256" key="11">
    <source>
        <dbReference type="ARBA" id="ARBA00047984"/>
    </source>
</evidence>
<dbReference type="PANTHER" id="PTHR45418:SF1">
    <property type="entry name" value="CANCER_TESTIS ANTIGEN 55"/>
    <property type="match status" value="1"/>
</dbReference>
<feature type="domain" description="AAA+ ATPase" evidence="12">
    <location>
        <begin position="551"/>
        <end position="734"/>
    </location>
</feature>
<dbReference type="SMART" id="SM00382">
    <property type="entry name" value="AAA"/>
    <property type="match status" value="1"/>
</dbReference>
<reference evidence="14" key="1">
    <citation type="submission" date="2011-08" db="EMBL/GenBank/DDBJ databases">
        <title>The draft genome of Latimeria chalumnae.</title>
        <authorList>
            <person name="Di Palma F."/>
            <person name="Alfoldi J."/>
            <person name="Johnson J."/>
            <person name="Berlin A."/>
            <person name="Gnerre S."/>
            <person name="Jaffe D."/>
            <person name="MacCallum I."/>
            <person name="Young S."/>
            <person name="Walker B.J."/>
            <person name="Lander E."/>
            <person name="Lindblad-Toh K."/>
        </authorList>
    </citation>
    <scope>NUCLEOTIDE SEQUENCE [LARGE SCALE GENOMIC DNA]</scope>
    <source>
        <strain evidence="14">Wild caught</strain>
    </source>
</reference>
<evidence type="ECO:0000259" key="12">
    <source>
        <dbReference type="SMART" id="SM00382"/>
    </source>
</evidence>
<keyword evidence="7" id="KW-0347">Helicase</keyword>
<evidence type="ECO:0000256" key="2">
    <source>
        <dbReference type="ARBA" id="ARBA00005601"/>
    </source>
</evidence>
<keyword evidence="8" id="KW-0067">ATP-binding</keyword>
<dbReference type="FunFam" id="3.40.50.300:FF:000608">
    <property type="entry name" value="Mov10 RISC complex RNA helicase"/>
    <property type="match status" value="1"/>
</dbReference>
<proteinExistence type="inferred from homology"/>